<dbReference type="GeneID" id="78317080"/>
<dbReference type="AlphaFoldDB" id="A0A1T4M0I4"/>
<accession>A0A1T4M0I4</accession>
<evidence type="ECO:0000313" key="1">
    <source>
        <dbReference type="EMBL" id="SJZ60422.1"/>
    </source>
</evidence>
<evidence type="ECO:0008006" key="3">
    <source>
        <dbReference type="Google" id="ProtNLM"/>
    </source>
</evidence>
<dbReference type="RefSeq" id="WP_078933696.1">
    <property type="nucleotide sequence ID" value="NZ_FUWG01000013.1"/>
</dbReference>
<gene>
    <name evidence="1" type="ORF">SAMN02745149_01799</name>
</gene>
<dbReference type="EMBL" id="FUWG01000013">
    <property type="protein sequence ID" value="SJZ60422.1"/>
    <property type="molecule type" value="Genomic_DNA"/>
</dbReference>
<proteinExistence type="predicted"/>
<name>A0A1T4M0I4_TREPO</name>
<dbReference type="Proteomes" id="UP000190423">
    <property type="component" value="Unassembled WGS sequence"/>
</dbReference>
<dbReference type="OrthoDB" id="3838047at2"/>
<sequence length="226" mass="26039">MDEKCIDNFIDFGHKQLSLIEQRNGEVIYSSKETFKKGKYYFLGLNPGGEGFISIKKHLDDFSTWTKNSICDLKWNTSNHEYAEGQSPLQLRMQYLFNNVLKSDIRDVFSTNLIFETTKSANTLNFGLAGLCWSVHESALSVIQPEVIITCGNDQEKSAFSFIADLYCGKIEQKFLSGTFTIKYSKIFIQNRTTLLIGLPHLSRFEIRDNEDFKRKLLNILEENNE</sequence>
<protein>
    <recommendedName>
        <fullName evidence="3">Uracil DNA glycosylase superfamily protein</fullName>
    </recommendedName>
</protein>
<reference evidence="1 2" key="1">
    <citation type="submission" date="2017-02" db="EMBL/GenBank/DDBJ databases">
        <authorList>
            <person name="Peterson S.W."/>
        </authorList>
    </citation>
    <scope>NUCLEOTIDE SEQUENCE [LARGE SCALE GENOMIC DNA]</scope>
    <source>
        <strain evidence="1 2">ATCC BAA-908</strain>
    </source>
</reference>
<organism evidence="1 2">
    <name type="scientific">Treponema porcinum</name>
    <dbReference type="NCBI Taxonomy" id="261392"/>
    <lineage>
        <taxon>Bacteria</taxon>
        <taxon>Pseudomonadati</taxon>
        <taxon>Spirochaetota</taxon>
        <taxon>Spirochaetia</taxon>
        <taxon>Spirochaetales</taxon>
        <taxon>Treponemataceae</taxon>
        <taxon>Treponema</taxon>
    </lineage>
</organism>
<dbReference type="STRING" id="261392.SAMN02745149_01799"/>
<keyword evidence="2" id="KW-1185">Reference proteome</keyword>
<evidence type="ECO:0000313" key="2">
    <source>
        <dbReference type="Proteomes" id="UP000190423"/>
    </source>
</evidence>